<keyword evidence="2" id="KW-0347">Helicase</keyword>
<dbReference type="InterPro" id="IPR003356">
    <property type="entry name" value="DNA_methylase_A-5"/>
</dbReference>
<dbReference type="InterPro" id="IPR014001">
    <property type="entry name" value="Helicase_ATP-bd"/>
</dbReference>
<proteinExistence type="inferred from homology"/>
<keyword evidence="2" id="KW-0547">Nucleotide-binding</keyword>
<dbReference type="PROSITE" id="PS51194">
    <property type="entry name" value="HELICASE_CTER"/>
    <property type="match status" value="1"/>
</dbReference>
<keyword evidence="8" id="KW-1185">Reference proteome</keyword>
<name>A0ABU9MR99_9GAMM</name>
<feature type="domain" description="Helicase C-terminal" evidence="6">
    <location>
        <begin position="1365"/>
        <end position="1573"/>
    </location>
</feature>
<evidence type="ECO:0000259" key="5">
    <source>
        <dbReference type="PROSITE" id="PS51192"/>
    </source>
</evidence>
<evidence type="ECO:0000259" key="6">
    <source>
        <dbReference type="PROSITE" id="PS51194"/>
    </source>
</evidence>
<evidence type="ECO:0000256" key="1">
    <source>
        <dbReference type="ARBA" id="ARBA00006594"/>
    </source>
</evidence>
<reference evidence="7 8" key="1">
    <citation type="submission" date="2024-04" db="EMBL/GenBank/DDBJ databases">
        <authorList>
            <person name="Suleimanova A.D."/>
            <person name="Pudova D.S."/>
            <person name="Shagimardanova E.I."/>
            <person name="Sharipova M.R."/>
        </authorList>
    </citation>
    <scope>NUCLEOTIDE SEQUENCE [LARGE SCALE GENOMIC DNA]</scope>
    <source>
        <strain evidence="7 8">3.1</strain>
    </source>
</reference>
<accession>A0ABU9MR99</accession>
<dbReference type="PRINTS" id="PR00507">
    <property type="entry name" value="N12N6MTFRASE"/>
</dbReference>
<dbReference type="InterPro" id="IPR052933">
    <property type="entry name" value="DNA_Protect_Modify"/>
</dbReference>
<feature type="domain" description="Helicase ATP-binding" evidence="5">
    <location>
        <begin position="836"/>
        <end position="1120"/>
    </location>
</feature>
<feature type="compositionally biased region" description="Acidic residues" evidence="4">
    <location>
        <begin position="1295"/>
        <end position="1305"/>
    </location>
</feature>
<feature type="coiled-coil region" evidence="3">
    <location>
        <begin position="1632"/>
        <end position="1673"/>
    </location>
</feature>
<comment type="similarity">
    <text evidence="1">Belongs to the N(4)/N(6)-methyltransferase family.</text>
</comment>
<evidence type="ECO:0000313" key="7">
    <source>
        <dbReference type="EMBL" id="MEL7698432.1"/>
    </source>
</evidence>
<feature type="region of interest" description="Disordered" evidence="4">
    <location>
        <begin position="1006"/>
        <end position="1025"/>
    </location>
</feature>
<sequence>MENPANRAVQQAGSVEELIRLVMRLHKQRTVVAFGVTKREGVSLQRERRSANDNAIALLNSLPQGFDGNKLTDDQRRVLAGYSGEGGLEGSGGSQYEYYTPPFMAEGIWDLFSDYGITSGHMLEPSAGTGVFQETKPAGAMMTSAEISDTSGRINQLLHPEDDVRLGAFEMLAAAVPDNSYDHAVGNVPFGDSRTGFAELDPAYRDETNVGHYFVMRTIDKVKYGGLVVLVVPNGMIDGGGNNKKLRDRVSRVAEFLGAHRMPSGTFAESGTATVVDVWVLRKHTEALTQLVHDSDEQSLEAASVLWPTFIRGKWFETEGRRFVHGETERSDFNNILVVKKDGQLTNAAMKAALSRRFDSRIDWDRLGTPAAVWQSPVEGDKRLMAGVWHTYDGTRFIKDATTASSGIDAERFGAATFGDLQTKTRTINGMLSLDSRALYAASVEYPQLFDDRIHAAIRFAMQQKPGHRWRVMRASIIGLRINDALNTQMLGGDASGIIADAARLVSEEVGQYGTPKGLKLVGLSDASAKGWLSFQANVSREGDLSALLNGTIDRSEAVAVDFTNPEQVVSHLFSDVDMVPVALAAFRTAFTGQLPEDDDALLAHLATFPEIALDGNGNIMPLARATSGNVRGKVTRLAGLIDDAPDGPVKANYVRQLEAINEKRNHTPIEDITVNLNARWLDRRLIKEFLIEQGFDDFKYTQDLENDNGYLTAEDNYAGKDGVFSGYQVRSVTSKGGVTEFKRASYKDGYYNQLENYLNGVKPRGVNANAYLKRISDLESHFNDWLRTHPDVETVVSDYNDAFNGYVPFEHSSASLQLQQISGKRIPLSYQNAEVRRLSEDGRGIMGFGTGLGKTTTALALEAYNYEVGRSKRTVYVVPKAVLQNWYHEAQGFYSAEAFQNILFVGLDEVRGEDGQIMQAQERDENNEPKLDKDGQPVMRNVVKESAAATVLERMNMIPVSNYRAVVMTKEQFGDIPMRPETIEENSSQAVFNQIENGRTDLMKSTHRAATSRNKLRDKAADTGTKKKSQIPYFEDMHFDSVIADEGHNYRNSHSAGREAGQLAYLPNPSVSKIARDMAVKSQYMMKKYNGRGVVMLTATPLVNSPIDAFNMLSHVVSLDEWKAMGILTPDDFVRVFGETESVTVQKISGELEDKQGLVGFKNLDGLRGIFHRWTTLKSAADVKDSVKIPGLDEKTVGVPMTRDQKELYEELRQRASRIGQKESLQDNGDGTMSIVQNDDDFIFSVIRDMDKVVIDPDLYRSAITFRFREEDTELAKQVARALPGEAGGQLLAGDDEETAEDAETGLTDTRTSKVVKTTLKNRGGVVELVVSDTLEQQVLEAIAAAGISMENVSHPVPPKYAALIENLKAGLPDGKQIIFMDEKSQHNKLRRIIASALGLTEQQIGIINATTVSKASGVKVKPVKKPIEPVEKADGSFKDGAWDKYYQDLARYEDYQAALSDASLAGMEGIAADYNEGRTPIIICNKKAEVGINLHKGTADTHHLTLPWTPASIDQRNGRGARVGSERDTMRVHYYCGKGSFDEFRLETLQRKKNWINDVMKSDVSSIRNGDVESKEEQSLLLAANPEERRARVDAQLKAKREADRQQAEREAVAALDIYLKASVAAATPVEVLEENITKLSAAFDAINSEIDGLREDVTNAEAAYNRELERDGKRSADAWRGQDRRTARAALRAGLANQKKLEQEMGGARKALTRSKSAASTIKRSRGEVERAIKSGALEVDPDVLRAPEQYMKLPDGQLVRIGACYEIWMNDDRQEKGVFQIRKFFPEKNTVEVELIHKPLRSYTGPNIGGFAEMPSALVGDRVDITTDQAKALQKAARGIEPAELVDTLSRADFYAAIHAGVLNVRTDGWLYRDNDGRLKLAYLGGGAISSSEERSAEMWLYPDHSDEQLKRELYQYSVDNNIYSAQGFFKAMFGRNYDTALQAYGKQAGMADVVKVFKRLVADFEANDSKKRTVTGANDEEAHAAFLGSAQDRYYWSNVISLRQFRNGMEGFSNRHEYEGMFDQLRNEMADGKVQAVRSLTEQYAAAALQQFRQMSESDSQAGIAVLLVKSKFDAFSDVDRAATVTESPAAIYLRAGATLGALDDAGISAETFASSNAIKQQLTMVYAWLERMEKGEYREYAMTWDDYKALITGKLSPDVVKARREEASRLAAAAATTVRTIQVQKQSDGFQVMKNELELVASRKWRNRTFKIDFPAGGAYVLMDTSDKPVLKRKQVRDLIKEKYGAKFWNFEEDPVAGNEFTQAAWLIPSSHDLDALRADIVNA</sequence>
<comment type="caution">
    <text evidence="7">The sequence shown here is derived from an EMBL/GenBank/DDBJ whole genome shotgun (WGS) entry which is preliminary data.</text>
</comment>
<dbReference type="InterPro" id="IPR029063">
    <property type="entry name" value="SAM-dependent_MTases_sf"/>
</dbReference>
<evidence type="ECO:0000256" key="4">
    <source>
        <dbReference type="SAM" id="MobiDB-lite"/>
    </source>
</evidence>
<dbReference type="InterPro" id="IPR027417">
    <property type="entry name" value="P-loop_NTPase"/>
</dbReference>
<dbReference type="PANTHER" id="PTHR41313">
    <property type="entry name" value="ADENINE-SPECIFIC METHYLTRANSFERASE"/>
    <property type="match status" value="1"/>
</dbReference>
<dbReference type="InterPro" id="IPR000330">
    <property type="entry name" value="SNF2_N"/>
</dbReference>
<dbReference type="Gene3D" id="3.40.50.150">
    <property type="entry name" value="Vaccinia Virus protein VP39"/>
    <property type="match status" value="1"/>
</dbReference>
<gene>
    <name evidence="7" type="ORF">AABB92_22605</name>
</gene>
<dbReference type="SUPFAM" id="SSF52540">
    <property type="entry name" value="P-loop containing nucleoside triphosphate hydrolases"/>
    <property type="match status" value="2"/>
</dbReference>
<feature type="region of interest" description="Disordered" evidence="4">
    <location>
        <begin position="1288"/>
        <end position="1307"/>
    </location>
</feature>
<dbReference type="Pfam" id="PF00176">
    <property type="entry name" value="SNF2-rel_dom"/>
    <property type="match status" value="1"/>
</dbReference>
<dbReference type="InterPro" id="IPR001650">
    <property type="entry name" value="Helicase_C-like"/>
</dbReference>
<dbReference type="PROSITE" id="PS51192">
    <property type="entry name" value="HELICASE_ATP_BIND_1"/>
    <property type="match status" value="1"/>
</dbReference>
<protein>
    <submittedName>
        <fullName evidence="7">SNF2-related protein</fullName>
    </submittedName>
</protein>
<dbReference type="Proteomes" id="UP001468095">
    <property type="component" value="Unassembled WGS sequence"/>
</dbReference>
<dbReference type="SUPFAM" id="SSF53335">
    <property type="entry name" value="S-adenosyl-L-methionine-dependent methyltransferases"/>
    <property type="match status" value="1"/>
</dbReference>
<keyword evidence="3" id="KW-0175">Coiled coil</keyword>
<dbReference type="Gene3D" id="3.40.50.300">
    <property type="entry name" value="P-loop containing nucleotide triphosphate hydrolases"/>
    <property type="match status" value="2"/>
</dbReference>
<dbReference type="EMBL" id="JBCGBG010000011">
    <property type="protein sequence ID" value="MEL7698432.1"/>
    <property type="molecule type" value="Genomic_DNA"/>
</dbReference>
<keyword evidence="2" id="KW-0378">Hydrolase</keyword>
<dbReference type="PANTHER" id="PTHR41313:SF1">
    <property type="entry name" value="DNA METHYLASE ADENINE-SPECIFIC DOMAIN-CONTAINING PROTEIN"/>
    <property type="match status" value="1"/>
</dbReference>
<keyword evidence="2" id="KW-0067">ATP-binding</keyword>
<evidence type="ECO:0000256" key="2">
    <source>
        <dbReference type="ARBA" id="ARBA00022806"/>
    </source>
</evidence>
<dbReference type="Pfam" id="PF02384">
    <property type="entry name" value="N6_Mtase"/>
    <property type="match status" value="1"/>
</dbReference>
<dbReference type="RefSeq" id="WP_046289633.1">
    <property type="nucleotide sequence ID" value="NZ_JBCGBG010000011.1"/>
</dbReference>
<evidence type="ECO:0000256" key="3">
    <source>
        <dbReference type="SAM" id="Coils"/>
    </source>
</evidence>
<evidence type="ECO:0000313" key="8">
    <source>
        <dbReference type="Proteomes" id="UP001468095"/>
    </source>
</evidence>
<feature type="compositionally biased region" description="Basic and acidic residues" evidence="4">
    <location>
        <begin position="1016"/>
        <end position="1025"/>
    </location>
</feature>
<organism evidence="7 8">
    <name type="scientific">Pantoea brenneri</name>
    <dbReference type="NCBI Taxonomy" id="472694"/>
    <lineage>
        <taxon>Bacteria</taxon>
        <taxon>Pseudomonadati</taxon>
        <taxon>Pseudomonadota</taxon>
        <taxon>Gammaproteobacteria</taxon>
        <taxon>Enterobacterales</taxon>
        <taxon>Erwiniaceae</taxon>
        <taxon>Pantoea</taxon>
    </lineage>
</organism>
<dbReference type="SMART" id="SM00487">
    <property type="entry name" value="DEXDc"/>
    <property type="match status" value="1"/>
</dbReference>